<evidence type="ECO:0000313" key="2">
    <source>
        <dbReference type="EMBL" id="WZO36185.1"/>
    </source>
</evidence>
<feature type="transmembrane region" description="Helical" evidence="1">
    <location>
        <begin position="26"/>
        <end position="44"/>
    </location>
</feature>
<gene>
    <name evidence="2" type="ORF">MRBLWS13_003903</name>
</gene>
<dbReference type="Pfam" id="PF03729">
    <property type="entry name" value="DUF308"/>
    <property type="match status" value="2"/>
</dbReference>
<dbReference type="GO" id="GO:0004806">
    <property type="term" value="F:triacylglycerol lipase activity"/>
    <property type="evidence" value="ECO:0007669"/>
    <property type="project" value="InterPro"/>
</dbReference>
<dbReference type="Gene3D" id="3.40.50.1820">
    <property type="entry name" value="alpha/beta hydrolase"/>
    <property type="match status" value="1"/>
</dbReference>
<keyword evidence="1" id="KW-0812">Transmembrane</keyword>
<dbReference type="GO" id="GO:0016042">
    <property type="term" value="P:lipid catabolic process"/>
    <property type="evidence" value="ECO:0007669"/>
    <property type="project" value="InterPro"/>
</dbReference>
<dbReference type="AlphaFoldDB" id="A0AAU6SGK8"/>
<keyword evidence="1" id="KW-0472">Membrane</keyword>
<dbReference type="EMBL" id="CP151632">
    <property type="protein sequence ID" value="WZO36185.1"/>
    <property type="molecule type" value="Genomic_DNA"/>
</dbReference>
<dbReference type="InterPro" id="IPR029058">
    <property type="entry name" value="AB_hydrolase_fold"/>
</dbReference>
<dbReference type="SUPFAM" id="SSF53474">
    <property type="entry name" value="alpha/beta-Hydrolases"/>
    <property type="match status" value="1"/>
</dbReference>
<dbReference type="PANTHER" id="PTHR34853">
    <property type="match status" value="1"/>
</dbReference>
<dbReference type="InterPro" id="IPR005152">
    <property type="entry name" value="Lipase_secreted"/>
</dbReference>
<name>A0AAU6SGK8_9MICO</name>
<dbReference type="PANTHER" id="PTHR34853:SF1">
    <property type="entry name" value="LIPASE 5"/>
    <property type="match status" value="1"/>
</dbReference>
<feature type="transmembrane region" description="Helical" evidence="1">
    <location>
        <begin position="77"/>
        <end position="98"/>
    </location>
</feature>
<keyword evidence="1" id="KW-1133">Transmembrane helix</keyword>
<dbReference type="RefSeq" id="WP_349426981.1">
    <property type="nucleotide sequence ID" value="NZ_CP151632.1"/>
</dbReference>
<dbReference type="Gene3D" id="1.10.260.130">
    <property type="match status" value="1"/>
</dbReference>
<dbReference type="Pfam" id="PF03583">
    <property type="entry name" value="LIP"/>
    <property type="match status" value="1"/>
</dbReference>
<evidence type="ECO:0000256" key="1">
    <source>
        <dbReference type="SAM" id="Phobius"/>
    </source>
</evidence>
<feature type="transmembrane region" description="Helical" evidence="1">
    <location>
        <begin position="50"/>
        <end position="70"/>
    </location>
</feature>
<dbReference type="InterPro" id="IPR005325">
    <property type="entry name" value="DUF308_memb"/>
</dbReference>
<organism evidence="2">
    <name type="scientific">Microbacterium sp. LWS13-1.2</name>
    <dbReference type="NCBI Taxonomy" id="3135264"/>
    <lineage>
        <taxon>Bacteria</taxon>
        <taxon>Bacillati</taxon>
        <taxon>Actinomycetota</taxon>
        <taxon>Actinomycetes</taxon>
        <taxon>Micrococcales</taxon>
        <taxon>Microbacteriaceae</taxon>
        <taxon>Microbacterium</taxon>
    </lineage>
</organism>
<accession>A0AAU6SGK8</accession>
<feature type="transmembrane region" description="Helical" evidence="1">
    <location>
        <begin position="159"/>
        <end position="181"/>
    </location>
</feature>
<proteinExistence type="predicted"/>
<feature type="transmembrane region" description="Helical" evidence="1">
    <location>
        <begin position="134"/>
        <end position="153"/>
    </location>
</feature>
<feature type="transmembrane region" description="Helical" evidence="1">
    <location>
        <begin position="104"/>
        <end position="122"/>
    </location>
</feature>
<protein>
    <submittedName>
        <fullName evidence="2">DUF308 domain-containing protein</fullName>
    </submittedName>
</protein>
<feature type="transmembrane region" description="Helical" evidence="1">
    <location>
        <begin position="248"/>
        <end position="272"/>
    </location>
</feature>
<reference evidence="2" key="1">
    <citation type="submission" date="2024-04" db="EMBL/GenBank/DDBJ databases">
        <authorList>
            <person name="Roder T."/>
            <person name="Oberhansli S."/>
            <person name="Kreuzer M."/>
        </authorList>
    </citation>
    <scope>NUCLEOTIDE SEQUENCE</scope>
    <source>
        <strain evidence="2">LWS13-1.2</strain>
    </source>
</reference>
<sequence length="655" mass="69177">MIREGRRQLPSGWSVVPRLVRGAPPAVLVVVGALSLLVGLLIVTRPLTSLVLLTVYVGLSAIFSGVARMLAAPETALWSRVGFGVVWIALGLGILLGLGRTLELLPEIIAVLLVLGGLASIYDAVRRGSVSQRVLAGVWGGAQIAFGILSYAWPDVTVLVVALIFGVRTVIFGASMLVRAVRAFVEGRRSVPATGEPAGPVPAKTHASARDVPDLTDAASASAESAPPDAASVSAAAAGAPRRRRARAAWLAAGRYALSALLVALAAGGWWANAWFEDGAQVVDAFYDPPAVVPYEHGQLIRTDDFSGQKPSGAEVMRILYTTRDANGQPAVASALVIVPQQAPPGPRPVVVWNHGTTGVARGCAPSLRDASATKWAIPGLDQALARGWVVVASDYSGQGAPGVFPYLIGRGEARSSLDAVLAAGELDGLTLSSRTVVWGHSQGGHAALWTSQIAGDYAPDLDIRGTALLAPAAEPVELAEELTRGDANALLSILISWVLVPYADTYDDVELTDYIAPGSEAIVREMTQRCPSEPGVVVSVATALGVSEDRPLFEGDLTTGALGRRLEDNTPTGPWEQPILIAWGDEDEVIPPHLQHEFVERLCAQGDQVRSLEYRGYDHLRTLLPGSHFVPVLIAWTDARFRHADTHVDDCPTE</sequence>